<reference evidence="9 10" key="1">
    <citation type="journal article" date="2023" name="J. Hered.">
        <title>Chromosome-level genome of the wood stork (Mycteria americana) provides insight into avian chromosome evolution.</title>
        <authorList>
            <person name="Flamio R. Jr."/>
            <person name="Ramstad K.M."/>
        </authorList>
    </citation>
    <scope>NUCLEOTIDE SEQUENCE [LARGE SCALE GENOMIC DNA]</scope>
    <source>
        <strain evidence="9">JAX WOST 10</strain>
    </source>
</reference>
<dbReference type="EMBL" id="JAUNZN010000001">
    <property type="protein sequence ID" value="KAK4829210.1"/>
    <property type="molecule type" value="Genomic_DNA"/>
</dbReference>
<keyword evidence="5" id="KW-1133">Transmembrane helix</keyword>
<keyword evidence="2" id="KW-0716">Sensory transduction</keyword>
<evidence type="ECO:0000313" key="10">
    <source>
        <dbReference type="Proteomes" id="UP001333110"/>
    </source>
</evidence>
<keyword evidence="7" id="KW-0807">Transducer</keyword>
<evidence type="ECO:0000256" key="2">
    <source>
        <dbReference type="ARBA" id="ARBA00022606"/>
    </source>
</evidence>
<dbReference type="InterPro" id="IPR050402">
    <property type="entry name" value="OR51/52/56-like"/>
</dbReference>
<accession>A0AAN7PE26</accession>
<evidence type="ECO:0000313" key="9">
    <source>
        <dbReference type="EMBL" id="KAK4829210.1"/>
    </source>
</evidence>
<evidence type="ECO:0000256" key="4">
    <source>
        <dbReference type="ARBA" id="ARBA00022725"/>
    </source>
</evidence>
<dbReference type="PANTHER" id="PTHR26450">
    <property type="entry name" value="OLFACTORY RECEPTOR 56B1-RELATED"/>
    <property type="match status" value="1"/>
</dbReference>
<protein>
    <submittedName>
        <fullName evidence="9">Uncharacterized protein</fullName>
    </submittedName>
</protein>
<evidence type="ECO:0000256" key="7">
    <source>
        <dbReference type="ARBA" id="ARBA00023224"/>
    </source>
</evidence>
<evidence type="ECO:0000256" key="6">
    <source>
        <dbReference type="ARBA" id="ARBA00023136"/>
    </source>
</evidence>
<dbReference type="SUPFAM" id="SSF81321">
    <property type="entry name" value="Family A G protein-coupled receptor-like"/>
    <property type="match status" value="1"/>
</dbReference>
<gene>
    <name evidence="9" type="ORF">QYF61_002475</name>
</gene>
<proteinExistence type="predicted"/>
<feature type="region of interest" description="Disordered" evidence="8">
    <location>
        <begin position="25"/>
        <end position="126"/>
    </location>
</feature>
<keyword evidence="10" id="KW-1185">Reference proteome</keyword>
<evidence type="ECO:0000256" key="5">
    <source>
        <dbReference type="ARBA" id="ARBA00022989"/>
    </source>
</evidence>
<keyword evidence="6" id="KW-0472">Membrane</keyword>
<name>A0AAN7PE26_MYCAM</name>
<dbReference type="GO" id="GO:0004984">
    <property type="term" value="F:olfactory receptor activity"/>
    <property type="evidence" value="ECO:0007669"/>
    <property type="project" value="InterPro"/>
</dbReference>
<evidence type="ECO:0000256" key="8">
    <source>
        <dbReference type="SAM" id="MobiDB-lite"/>
    </source>
</evidence>
<evidence type="ECO:0000256" key="1">
    <source>
        <dbReference type="ARBA" id="ARBA00004141"/>
    </source>
</evidence>
<dbReference type="Pfam" id="PF13853">
    <property type="entry name" value="7tm_4"/>
    <property type="match status" value="2"/>
</dbReference>
<organism evidence="9 10">
    <name type="scientific">Mycteria americana</name>
    <name type="common">Wood stork</name>
    <dbReference type="NCBI Taxonomy" id="33587"/>
    <lineage>
        <taxon>Eukaryota</taxon>
        <taxon>Metazoa</taxon>
        <taxon>Chordata</taxon>
        <taxon>Craniata</taxon>
        <taxon>Vertebrata</taxon>
        <taxon>Euteleostomi</taxon>
        <taxon>Archelosauria</taxon>
        <taxon>Archosauria</taxon>
        <taxon>Dinosauria</taxon>
        <taxon>Saurischia</taxon>
        <taxon>Theropoda</taxon>
        <taxon>Coelurosauria</taxon>
        <taxon>Aves</taxon>
        <taxon>Neognathae</taxon>
        <taxon>Neoaves</taxon>
        <taxon>Aequornithes</taxon>
        <taxon>Ciconiiformes</taxon>
        <taxon>Ciconiidae</taxon>
        <taxon>Mycteria</taxon>
    </lineage>
</organism>
<dbReference type="InterPro" id="IPR000725">
    <property type="entry name" value="Olfact_rcpt"/>
</dbReference>
<dbReference type="Proteomes" id="UP001333110">
    <property type="component" value="Unassembled WGS sequence"/>
</dbReference>
<sequence>MQHPLWARLGFVVFGIHTDVQQRVLHRHHRGGGQQHKQHLPHSHPRGRSRRTGELGGYRAVQKRDSTGGVLPQAAVNKVPRGPGAPKDTPADHQQLAAPRTQVQPPASKAGKETPTTSTGDASPEAPLFNHLAPELRPESFRRASAFGYKKSREAAFNPKASCTSGIGAVAAQHFPSGHAWVADQGHRSSLCVLSERLIMSRCSRTDLSHSSHTVHPNGHPGVEVSHLWLSIPFACIYIASLVGNCKDLWVFVIGTDLSPRELVYCYLSMLAITSLGLSLSTMLTEECFLGQLQGNQFRSLFCPALLCSFLLLHGVPSASDHGLSSLCGHLLPAEILLHPHQCQDRQDWAGCPVQMPLRRAAVACCLIKQIGSISSFEQLPVPYPGSPDPVRPHGRLVRGSLVWQHACPLTHVFMPNIYLLVLPMPNPIIYSIKTKRIHRGVSSGSSCQGGASPSNQEFAFYDDLLVALKSSSEVR</sequence>
<dbReference type="GO" id="GO:0007186">
    <property type="term" value="P:G protein-coupled receptor signaling pathway"/>
    <property type="evidence" value="ECO:0007669"/>
    <property type="project" value="InterPro"/>
</dbReference>
<keyword evidence="3" id="KW-0812">Transmembrane</keyword>
<feature type="compositionally biased region" description="Basic residues" evidence="8">
    <location>
        <begin position="25"/>
        <end position="50"/>
    </location>
</feature>
<dbReference type="AlphaFoldDB" id="A0AAN7PE26"/>
<dbReference type="GO" id="GO:0005886">
    <property type="term" value="C:plasma membrane"/>
    <property type="evidence" value="ECO:0007669"/>
    <property type="project" value="TreeGrafter"/>
</dbReference>
<evidence type="ECO:0000256" key="3">
    <source>
        <dbReference type="ARBA" id="ARBA00022692"/>
    </source>
</evidence>
<comment type="caution">
    <text evidence="9">The sequence shown here is derived from an EMBL/GenBank/DDBJ whole genome shotgun (WGS) entry which is preliminary data.</text>
</comment>
<dbReference type="PANTHER" id="PTHR26450:SF87">
    <property type="entry name" value="OLFACTORY RECEPTOR 51F2"/>
    <property type="match status" value="1"/>
</dbReference>
<keyword evidence="4" id="KW-0552">Olfaction</keyword>
<comment type="subcellular location">
    <subcellularLocation>
        <location evidence="1">Membrane</location>
        <topology evidence="1">Multi-pass membrane protein</topology>
    </subcellularLocation>
</comment>